<dbReference type="SUPFAM" id="SSF56204">
    <property type="entry name" value="Hect, E3 ligase catalytic domain"/>
    <property type="match status" value="1"/>
</dbReference>
<dbReference type="PANTHER" id="PTHR46654">
    <property type="entry name" value="E3 UBIQUITIN-PROTEIN LIGASE HECTD3"/>
    <property type="match status" value="1"/>
</dbReference>
<proteinExistence type="predicted"/>
<comment type="subcellular location">
    <subcellularLocation>
        <location evidence="2">Cytoplasm</location>
    </subcellularLocation>
</comment>
<protein>
    <recommendedName>
        <fullName evidence="4">HECT-type E3 ubiquitin transferase</fullName>
        <ecNumber evidence="4">2.3.2.26</ecNumber>
    </recommendedName>
</protein>
<dbReference type="Gene3D" id="3.30.2410.10">
    <property type="entry name" value="Hect, E3 ligase catalytic domain"/>
    <property type="match status" value="1"/>
</dbReference>
<dbReference type="EC" id="2.3.2.26" evidence="4"/>
<feature type="active site" description="Glycyl thioester intermediate" evidence="10">
    <location>
        <position position="507"/>
    </location>
</feature>
<dbReference type="SMART" id="SM00119">
    <property type="entry name" value="HECTc"/>
    <property type="match status" value="1"/>
</dbReference>
<dbReference type="Pfam" id="PF00415">
    <property type="entry name" value="RCC1"/>
    <property type="match status" value="1"/>
</dbReference>
<dbReference type="AlphaFoldDB" id="A0A1B6M9Y4"/>
<evidence type="ECO:0000313" key="13">
    <source>
        <dbReference type="EMBL" id="JAT32735.1"/>
    </source>
</evidence>
<keyword evidence="7" id="KW-0808">Transferase</keyword>
<dbReference type="CDD" id="cd00078">
    <property type="entry name" value="HECTc"/>
    <property type="match status" value="1"/>
</dbReference>
<dbReference type="InterPro" id="IPR000569">
    <property type="entry name" value="HECT_dom"/>
</dbReference>
<feature type="domain" description="HECT" evidence="12">
    <location>
        <begin position="195"/>
        <end position="544"/>
    </location>
</feature>
<evidence type="ECO:0000256" key="9">
    <source>
        <dbReference type="ARBA" id="ARBA00022786"/>
    </source>
</evidence>
<dbReference type="Gene3D" id="3.30.2160.10">
    <property type="entry name" value="Hect, E3 ligase catalytic domain"/>
    <property type="match status" value="1"/>
</dbReference>
<evidence type="ECO:0000256" key="7">
    <source>
        <dbReference type="ARBA" id="ARBA00022679"/>
    </source>
</evidence>
<dbReference type="Gene3D" id="2.130.10.30">
    <property type="entry name" value="Regulator of chromosome condensation 1/beta-lactamase-inhibitor protein II"/>
    <property type="match status" value="1"/>
</dbReference>
<dbReference type="Gene3D" id="3.90.1750.10">
    <property type="entry name" value="Hect, E3 ligase catalytic domains"/>
    <property type="match status" value="1"/>
</dbReference>
<evidence type="ECO:0000259" key="12">
    <source>
        <dbReference type="PROSITE" id="PS50237"/>
    </source>
</evidence>
<evidence type="ECO:0000256" key="10">
    <source>
        <dbReference type="PROSITE-ProRule" id="PRU00104"/>
    </source>
</evidence>
<keyword evidence="8" id="KW-0677">Repeat</keyword>
<dbReference type="InterPro" id="IPR009091">
    <property type="entry name" value="RCC1/BLIP-II"/>
</dbReference>
<dbReference type="PROSITE" id="PS50012">
    <property type="entry name" value="RCC1_3"/>
    <property type="match status" value="1"/>
</dbReference>
<dbReference type="Pfam" id="PF00632">
    <property type="entry name" value="HECT"/>
    <property type="match status" value="1"/>
</dbReference>
<evidence type="ECO:0000256" key="5">
    <source>
        <dbReference type="ARBA" id="ARBA00022490"/>
    </source>
</evidence>
<evidence type="ECO:0000256" key="2">
    <source>
        <dbReference type="ARBA" id="ARBA00004496"/>
    </source>
</evidence>
<dbReference type="SUPFAM" id="SSF50985">
    <property type="entry name" value="RCC1/BLIP-II"/>
    <property type="match status" value="1"/>
</dbReference>
<sequence>LALTAGGEVWGWGNNSDNQLGLGHTPIVRQPQIIPALTAKGIKQISTGRTHSAAWSAEPLPRRRPGMSTTVQLGTPPTIPSQFGHLQGLSIPCLRARLRLLHSFSDVLYSCWRLLPLCSQHCDWAAVEPYSWLACPRLRPLLAPRVYTLPLVRALGRTMVQGRNYGPQVTVRRLAKHRATKPIFAQVARQVVKMRPADLRLPSRAWKVKLVGEGADDAGGVFDDTMTEMCEELICGTVPLLIPTPNATNDTGYNRDKFLVNPSLSLSRPQHLTWFQFLGILFGVAIRTKKPLALSLSPLVWKLLVQEPVTVTDLEENDSLYAQSLRAIRDIHLAGITEANFHEFIPVECFEGASWTGQSVPIVPGGRSIPLSFHSRHQYVDQAINFRLHEMDLQVAAIREGMSWLVPVPLLSLVTAAYLEQLVCGVAHISIAQLRKIARYRDLDENNTLVQWLWAVLEEFSDSERVLFMRFVSGRSRLPANLADLSQRFQIMKVERNIDGLPTAQTCFFQLRLPPYSCVERMAERLRYAINNCRSIDMDNYMLTRNADVGSDED</sequence>
<comment type="pathway">
    <text evidence="3">Protein modification; protein ubiquitination.</text>
</comment>
<keyword evidence="6" id="KW-0597">Phosphoprotein</keyword>
<evidence type="ECO:0000256" key="8">
    <source>
        <dbReference type="ARBA" id="ARBA00022737"/>
    </source>
</evidence>
<comment type="catalytic activity">
    <reaction evidence="1">
        <text>S-ubiquitinyl-[E2 ubiquitin-conjugating enzyme]-L-cysteine + [acceptor protein]-L-lysine = [E2 ubiquitin-conjugating enzyme]-L-cysteine + N(6)-ubiquitinyl-[acceptor protein]-L-lysine.</text>
        <dbReference type="EC" id="2.3.2.26"/>
    </reaction>
</comment>
<dbReference type="EMBL" id="GEBQ01007242">
    <property type="protein sequence ID" value="JAT32735.1"/>
    <property type="molecule type" value="Transcribed_RNA"/>
</dbReference>
<dbReference type="FunFam" id="3.30.2410.10:FF:000006">
    <property type="entry name" value="probable E3 ubiquitin-protein ligase HERC1 isoform X2"/>
    <property type="match status" value="1"/>
</dbReference>
<evidence type="ECO:0000256" key="1">
    <source>
        <dbReference type="ARBA" id="ARBA00000885"/>
    </source>
</evidence>
<accession>A0A1B6M9Y4</accession>
<keyword evidence="5" id="KW-0963">Cytoplasm</keyword>
<feature type="non-terminal residue" evidence="13">
    <location>
        <position position="1"/>
    </location>
</feature>
<name>A0A1B6M9Y4_9HEMI</name>
<dbReference type="InterPro" id="IPR042469">
    <property type="entry name" value="HECTD3"/>
</dbReference>
<evidence type="ECO:0000256" key="11">
    <source>
        <dbReference type="PROSITE-ProRule" id="PRU00235"/>
    </source>
</evidence>
<evidence type="ECO:0000256" key="6">
    <source>
        <dbReference type="ARBA" id="ARBA00022553"/>
    </source>
</evidence>
<evidence type="ECO:0000256" key="3">
    <source>
        <dbReference type="ARBA" id="ARBA00004906"/>
    </source>
</evidence>
<dbReference type="InterPro" id="IPR035983">
    <property type="entry name" value="Hect_E3_ubiquitin_ligase"/>
</dbReference>
<keyword evidence="9 10" id="KW-0833">Ubl conjugation pathway</keyword>
<dbReference type="PROSITE" id="PS50237">
    <property type="entry name" value="HECT"/>
    <property type="match status" value="1"/>
</dbReference>
<dbReference type="GO" id="GO:0061630">
    <property type="term" value="F:ubiquitin protein ligase activity"/>
    <property type="evidence" value="ECO:0007669"/>
    <property type="project" value="UniProtKB-EC"/>
</dbReference>
<gene>
    <name evidence="13" type="ORF">g.14232</name>
</gene>
<dbReference type="GO" id="GO:0005737">
    <property type="term" value="C:cytoplasm"/>
    <property type="evidence" value="ECO:0007669"/>
    <property type="project" value="UniProtKB-SubCell"/>
</dbReference>
<organism evidence="13">
    <name type="scientific">Graphocephala atropunctata</name>
    <dbReference type="NCBI Taxonomy" id="36148"/>
    <lineage>
        <taxon>Eukaryota</taxon>
        <taxon>Metazoa</taxon>
        <taxon>Ecdysozoa</taxon>
        <taxon>Arthropoda</taxon>
        <taxon>Hexapoda</taxon>
        <taxon>Insecta</taxon>
        <taxon>Pterygota</taxon>
        <taxon>Neoptera</taxon>
        <taxon>Paraneoptera</taxon>
        <taxon>Hemiptera</taxon>
        <taxon>Auchenorrhyncha</taxon>
        <taxon>Membracoidea</taxon>
        <taxon>Cicadellidae</taxon>
        <taxon>Cicadellinae</taxon>
        <taxon>Cicadellini</taxon>
        <taxon>Graphocephala</taxon>
    </lineage>
</organism>
<dbReference type="PANTHER" id="PTHR46654:SF1">
    <property type="entry name" value="E3 UBIQUITIN-PROTEIN LIGASE HECTD3"/>
    <property type="match status" value="1"/>
</dbReference>
<dbReference type="GO" id="GO:0009966">
    <property type="term" value="P:regulation of signal transduction"/>
    <property type="evidence" value="ECO:0007669"/>
    <property type="project" value="UniProtKB-ARBA"/>
</dbReference>
<feature type="repeat" description="RCC1" evidence="11">
    <location>
        <begin position="7"/>
        <end position="58"/>
    </location>
</feature>
<dbReference type="InterPro" id="IPR000408">
    <property type="entry name" value="Reg_chr_condens"/>
</dbReference>
<reference evidence="13" key="1">
    <citation type="submission" date="2015-11" db="EMBL/GenBank/DDBJ databases">
        <title>De novo transcriptome assembly of four potential Pierce s Disease insect vectors from Arizona vineyards.</title>
        <authorList>
            <person name="Tassone E.E."/>
        </authorList>
    </citation>
    <scope>NUCLEOTIDE SEQUENCE</scope>
</reference>
<evidence type="ECO:0000256" key="4">
    <source>
        <dbReference type="ARBA" id="ARBA00012485"/>
    </source>
</evidence>